<proteinExistence type="predicted"/>
<feature type="transmembrane region" description="Helical" evidence="1">
    <location>
        <begin position="231"/>
        <end position="249"/>
    </location>
</feature>
<feature type="transmembrane region" description="Helical" evidence="1">
    <location>
        <begin position="269"/>
        <end position="290"/>
    </location>
</feature>
<sequence length="379" mass="41887">MKYKVSFILLILISINTVVYSMNKDPTFDFSSIERISENLKQNYEYFPDISLKSLIENYKSNGSLKITFKEMIINIAKFSIKEIILNYKLLLEILAIGIISAIIHTLQNAFEDNNIAKLSSYAIFLIVTIIIIRTFTYAIAVANRAIDDMVNFMNALIPALITMLIGTGSIATATTLDPILMFFIKFSSDVIKNIILPITIIAVVVFLIDNLSDDIKISKLGEFINTINQWLLGFIMTIFIGIITVRGITANTFDEVAIKSTKFAVDKFIPIVGGALSDAVTTVASYSLILKDAVSIFGLFIIIGICIFPLIKIIVLSLIYRFACVILEPIVDDKIVKPLSVSGKTMLIIFASVLSVAVMFFIMITILASAGKVIVNVG</sequence>
<name>A0A0R3JTI1_CALMK</name>
<evidence type="ECO:0000256" key="1">
    <source>
        <dbReference type="SAM" id="Phobius"/>
    </source>
</evidence>
<feature type="transmembrane region" description="Helical" evidence="1">
    <location>
        <begin position="90"/>
        <end position="107"/>
    </location>
</feature>
<feature type="transmembrane region" description="Helical" evidence="1">
    <location>
        <begin position="297"/>
        <end position="321"/>
    </location>
</feature>
<feature type="transmembrane region" description="Helical" evidence="1">
    <location>
        <begin position="191"/>
        <end position="210"/>
    </location>
</feature>
<keyword evidence="1" id="KW-0812">Transmembrane</keyword>
<reference evidence="2 3" key="1">
    <citation type="submission" date="2015-09" db="EMBL/GenBank/DDBJ databases">
        <title>Draft genome sequence of a Caloramator mitchellensis, a moderate thermophile from the Great Artesian Basin of Australia.</title>
        <authorList>
            <person name="Patel B.K."/>
        </authorList>
    </citation>
    <scope>NUCLEOTIDE SEQUENCE [LARGE SCALE GENOMIC DNA]</scope>
    <source>
        <strain evidence="2 3">VF08</strain>
    </source>
</reference>
<dbReference type="AlphaFoldDB" id="A0A0R3JTI1"/>
<dbReference type="STRING" id="908809.ABG79_01330"/>
<feature type="transmembrane region" description="Helical" evidence="1">
    <location>
        <begin position="119"/>
        <end position="141"/>
    </location>
</feature>
<dbReference type="EMBL" id="LKHP01000006">
    <property type="protein sequence ID" value="KRQ86839.1"/>
    <property type="molecule type" value="Genomic_DNA"/>
</dbReference>
<feature type="transmembrane region" description="Helical" evidence="1">
    <location>
        <begin position="347"/>
        <end position="369"/>
    </location>
</feature>
<keyword evidence="1" id="KW-1133">Transmembrane helix</keyword>
<evidence type="ECO:0000313" key="3">
    <source>
        <dbReference type="Proteomes" id="UP000052015"/>
    </source>
</evidence>
<feature type="transmembrane region" description="Helical" evidence="1">
    <location>
        <begin position="153"/>
        <end position="171"/>
    </location>
</feature>
<dbReference type="NCBIfam" id="TIGR02829">
    <property type="entry name" value="spore_III_AE"/>
    <property type="match status" value="1"/>
</dbReference>
<comment type="caution">
    <text evidence="2">The sequence shown here is derived from an EMBL/GenBank/DDBJ whole genome shotgun (WGS) entry which is preliminary data.</text>
</comment>
<protein>
    <submittedName>
        <fullName evidence="2">Stage III sporulation protein AE</fullName>
    </submittedName>
</protein>
<keyword evidence="1" id="KW-0472">Membrane</keyword>
<dbReference type="Proteomes" id="UP000052015">
    <property type="component" value="Unassembled WGS sequence"/>
</dbReference>
<dbReference type="OrthoDB" id="1706761at2"/>
<gene>
    <name evidence="2" type="primary">spoIIIAE</name>
    <name evidence="2" type="ORF">ABG79_01330</name>
</gene>
<evidence type="ECO:0000313" key="2">
    <source>
        <dbReference type="EMBL" id="KRQ86839.1"/>
    </source>
</evidence>
<dbReference type="Pfam" id="PF09546">
    <property type="entry name" value="Spore_III_AE"/>
    <property type="match status" value="1"/>
</dbReference>
<dbReference type="RefSeq" id="WP_057978382.1">
    <property type="nucleotide sequence ID" value="NZ_LKHP01000006.1"/>
</dbReference>
<keyword evidence="3" id="KW-1185">Reference proteome</keyword>
<accession>A0A0R3JTI1</accession>
<dbReference type="InterPro" id="IPR014194">
    <property type="entry name" value="Spore_III_AE"/>
</dbReference>
<organism evidence="2 3">
    <name type="scientific">Caloramator mitchellensis</name>
    <dbReference type="NCBI Taxonomy" id="908809"/>
    <lineage>
        <taxon>Bacteria</taxon>
        <taxon>Bacillati</taxon>
        <taxon>Bacillota</taxon>
        <taxon>Clostridia</taxon>
        <taxon>Eubacteriales</taxon>
        <taxon>Clostridiaceae</taxon>
        <taxon>Caloramator</taxon>
    </lineage>
</organism>
<feature type="transmembrane region" description="Helical" evidence="1">
    <location>
        <begin position="6"/>
        <end position="23"/>
    </location>
</feature>